<sequence>MALRIKSTWFRRDEDRLSEAGLKENGEALAFICWRLALDKAINLHGEDFIYDDDKQRVYIIGEYLSLLINIADRHVHERLDDKDRGIFINSLAKRLADHMQDNCTDIFGKGEYKAPFINMLNLRSIGYSECSYSKEKGPSYNMMHYFGTHAQKVMGEEHHDNKWVIDQAMEIDGPEVIEKMLSALDNLFD</sequence>
<dbReference type="AlphaFoldDB" id="A0A3B0YXL8"/>
<organism evidence="1">
    <name type="scientific">hydrothermal vent metagenome</name>
    <dbReference type="NCBI Taxonomy" id="652676"/>
    <lineage>
        <taxon>unclassified sequences</taxon>
        <taxon>metagenomes</taxon>
        <taxon>ecological metagenomes</taxon>
    </lineage>
</organism>
<dbReference type="EMBL" id="UOFL01000217">
    <property type="protein sequence ID" value="VAW81420.1"/>
    <property type="molecule type" value="Genomic_DNA"/>
</dbReference>
<reference evidence="1" key="1">
    <citation type="submission" date="2018-06" db="EMBL/GenBank/DDBJ databases">
        <authorList>
            <person name="Zhirakovskaya E."/>
        </authorList>
    </citation>
    <scope>NUCLEOTIDE SEQUENCE</scope>
</reference>
<evidence type="ECO:0000313" key="1">
    <source>
        <dbReference type="EMBL" id="VAW81420.1"/>
    </source>
</evidence>
<gene>
    <name evidence="1" type="ORF">MNBD_GAMMA12-2815</name>
</gene>
<accession>A0A3B0YXL8</accession>
<proteinExistence type="predicted"/>
<protein>
    <submittedName>
        <fullName evidence="1">Uncharacterized protein</fullName>
    </submittedName>
</protein>
<name>A0A3B0YXL8_9ZZZZ</name>